<dbReference type="SUPFAM" id="SSF52091">
    <property type="entry name" value="SpoIIaa-like"/>
    <property type="match status" value="1"/>
</dbReference>
<dbReference type="InterPro" id="IPR038396">
    <property type="entry name" value="SpoIIAA-like_sf"/>
</dbReference>
<protein>
    <recommendedName>
        <fullName evidence="3">STAS/SEC14 domain-containing protein</fullName>
    </recommendedName>
</protein>
<organism evidence="1 2">
    <name type="scientific">Candidatus Uhrbacteria bacterium CG10_big_fil_rev_8_21_14_0_10_48_11</name>
    <dbReference type="NCBI Taxonomy" id="1975037"/>
    <lineage>
        <taxon>Bacteria</taxon>
        <taxon>Candidatus Uhriibacteriota</taxon>
    </lineage>
</organism>
<sequence length="120" mass="13226">MQEHQVVLSGDNTIEITLYAEDSPEKAARLVAQLLSLVEEHANQTFGVVVNLSAASHSAEPATLKAYKPAIEHPRIRKIAFVGAIDETQKIFVDFAIKFAQKDSVTFFETVTEAKAWLAI</sequence>
<name>A0A2M8LE67_9BACT</name>
<dbReference type="AlphaFoldDB" id="A0A2M8LE67"/>
<dbReference type="InterPro" id="IPR036513">
    <property type="entry name" value="STAS_dom_sf"/>
</dbReference>
<evidence type="ECO:0008006" key="3">
    <source>
        <dbReference type="Google" id="ProtNLM"/>
    </source>
</evidence>
<accession>A0A2M8LE67</accession>
<evidence type="ECO:0000313" key="1">
    <source>
        <dbReference type="EMBL" id="PJE75749.1"/>
    </source>
</evidence>
<proteinExistence type="predicted"/>
<gene>
    <name evidence="1" type="ORF">COV04_03235</name>
</gene>
<dbReference type="Proteomes" id="UP000231152">
    <property type="component" value="Unassembled WGS sequence"/>
</dbReference>
<dbReference type="EMBL" id="PFET01000010">
    <property type="protein sequence ID" value="PJE75749.1"/>
    <property type="molecule type" value="Genomic_DNA"/>
</dbReference>
<evidence type="ECO:0000313" key="2">
    <source>
        <dbReference type="Proteomes" id="UP000231152"/>
    </source>
</evidence>
<comment type="caution">
    <text evidence="1">The sequence shown here is derived from an EMBL/GenBank/DDBJ whole genome shotgun (WGS) entry which is preliminary data.</text>
</comment>
<reference evidence="1 2" key="1">
    <citation type="submission" date="2017-09" db="EMBL/GenBank/DDBJ databases">
        <title>Depth-based differentiation of microbial function through sediment-hosted aquifers and enrichment of novel symbionts in the deep terrestrial subsurface.</title>
        <authorList>
            <person name="Probst A.J."/>
            <person name="Ladd B."/>
            <person name="Jarett J.K."/>
            <person name="Geller-Mcgrath D.E."/>
            <person name="Sieber C.M."/>
            <person name="Emerson J.B."/>
            <person name="Anantharaman K."/>
            <person name="Thomas B.C."/>
            <person name="Malmstrom R."/>
            <person name="Stieglmeier M."/>
            <person name="Klingl A."/>
            <person name="Woyke T."/>
            <person name="Ryan C.M."/>
            <person name="Banfield J.F."/>
        </authorList>
    </citation>
    <scope>NUCLEOTIDE SEQUENCE [LARGE SCALE GENOMIC DNA]</scope>
    <source>
        <strain evidence="1">CG10_big_fil_rev_8_21_14_0_10_48_11</strain>
    </source>
</reference>
<dbReference type="Gene3D" id="3.40.50.10600">
    <property type="entry name" value="SpoIIaa-like domains"/>
    <property type="match status" value="1"/>
</dbReference>